<dbReference type="InterPro" id="IPR042070">
    <property type="entry name" value="PucR_C-HTH_sf"/>
</dbReference>
<gene>
    <name evidence="3" type="ORF">FHE65_07615</name>
    <name evidence="2" type="ORF">FHE65_15005</name>
</gene>
<evidence type="ECO:0000313" key="2">
    <source>
        <dbReference type="EMBL" id="TNC45298.1"/>
    </source>
</evidence>
<dbReference type="InterPro" id="IPR051448">
    <property type="entry name" value="CdaR-like_regulators"/>
</dbReference>
<evidence type="ECO:0000259" key="1">
    <source>
        <dbReference type="Pfam" id="PF13556"/>
    </source>
</evidence>
<comment type="caution">
    <text evidence="2">The sequence shown here is derived from an EMBL/GenBank/DDBJ whole genome shotgun (WGS) entry which is preliminary data.</text>
</comment>
<dbReference type="Gene3D" id="1.10.10.2840">
    <property type="entry name" value="PucR C-terminal helix-turn-helix domain"/>
    <property type="match status" value="1"/>
</dbReference>
<dbReference type="PANTHER" id="PTHR33744">
    <property type="entry name" value="CARBOHYDRATE DIACID REGULATOR"/>
    <property type="match status" value="1"/>
</dbReference>
<dbReference type="Pfam" id="PF13556">
    <property type="entry name" value="HTH_30"/>
    <property type="match status" value="1"/>
</dbReference>
<protein>
    <submittedName>
        <fullName evidence="2">PucR family transcriptional regulator</fullName>
    </submittedName>
</protein>
<dbReference type="EMBL" id="VDFR01000038">
    <property type="protein sequence ID" value="TNC48211.1"/>
    <property type="molecule type" value="Genomic_DNA"/>
</dbReference>
<dbReference type="RefSeq" id="WP_139084901.1">
    <property type="nucleotide sequence ID" value="NZ_VDFR01000038.1"/>
</dbReference>
<feature type="domain" description="PucR C-terminal helix-turn-helix" evidence="1">
    <location>
        <begin position="327"/>
        <end position="385"/>
    </location>
</feature>
<dbReference type="OrthoDB" id="3190266at2"/>
<evidence type="ECO:0000313" key="3">
    <source>
        <dbReference type="EMBL" id="TNC48211.1"/>
    </source>
</evidence>
<dbReference type="Proteomes" id="UP000306740">
    <property type="component" value="Unassembled WGS sequence"/>
</dbReference>
<proteinExistence type="predicted"/>
<evidence type="ECO:0000313" key="4">
    <source>
        <dbReference type="Proteomes" id="UP000306740"/>
    </source>
</evidence>
<dbReference type="PANTHER" id="PTHR33744:SF17">
    <property type="entry name" value="CONSERVED PROTEIN"/>
    <property type="match status" value="1"/>
</dbReference>
<organism evidence="2 4">
    <name type="scientific">Mumia zhuanghuii</name>
    <dbReference type="NCBI Taxonomy" id="2585211"/>
    <lineage>
        <taxon>Bacteria</taxon>
        <taxon>Bacillati</taxon>
        <taxon>Actinomycetota</taxon>
        <taxon>Actinomycetes</taxon>
        <taxon>Propionibacteriales</taxon>
        <taxon>Nocardioidaceae</taxon>
        <taxon>Mumia</taxon>
    </lineage>
</organism>
<accession>A0A5C4MM69</accession>
<reference evidence="2 4" key="1">
    <citation type="submission" date="2019-05" db="EMBL/GenBank/DDBJ databases">
        <title>Mumia sp. nov., isolated from the intestinal contents of plateau pika (Ochotona curzoniae) in the Qinghai-Tibet plateau of China.</title>
        <authorList>
            <person name="Tian Z."/>
        </authorList>
    </citation>
    <scope>NUCLEOTIDE SEQUENCE [LARGE SCALE GENOMIC DNA]</scope>
    <source>
        <strain evidence="4">527</strain>
        <strain evidence="2">Z527</strain>
    </source>
</reference>
<dbReference type="InterPro" id="IPR025736">
    <property type="entry name" value="PucR_C-HTH_dom"/>
</dbReference>
<name>A0A5C4MM69_9ACTN</name>
<sequence length="394" mass="41572">MDLRDDDLTSLANSLAELVGAPITIEDPDSSVLAYSQSVGAERSQAVDDARITTILGRQVPPHYRALLDDAGVFTEVARSRDVVTVDLPGSGMTQRAIVAVRDEAGALLGSVWAAVPEGITAEQRQSMRDLAPVVADRLVRLRERADSTRRQTVEVVEALLSGGDEAVRVAQAQGLRTPCTALVLASDRARRPVPASRAGAFVLHLAAVAPSAAAAQVDDVVYAVVAGPETAAARVARDFLARSRGPLVIGVGRQVESAAAIDLSARDADAVVRVLRRRGRTGVVETVRGALADVVALRSADAWAGYEEFSPLTALVRFDEEQNAELLPTARAYLAHGGDVGAAAASLHVHPNTLRNRLRRASQAVGVDLDDPDTRLLLALHLKVAEVADADEG</sequence>
<dbReference type="AlphaFoldDB" id="A0A5C4MM69"/>
<dbReference type="EMBL" id="VDFR01000067">
    <property type="protein sequence ID" value="TNC45298.1"/>
    <property type="molecule type" value="Genomic_DNA"/>
</dbReference>